<organism evidence="9 10">
    <name type="scientific">Fictibacillus phosphorivorans</name>
    <dbReference type="NCBI Taxonomy" id="1221500"/>
    <lineage>
        <taxon>Bacteria</taxon>
        <taxon>Bacillati</taxon>
        <taxon>Bacillota</taxon>
        <taxon>Bacilli</taxon>
        <taxon>Bacillales</taxon>
        <taxon>Fictibacillaceae</taxon>
        <taxon>Fictibacillus</taxon>
    </lineage>
</organism>
<feature type="transmembrane region" description="Helical" evidence="8">
    <location>
        <begin position="6"/>
        <end position="24"/>
    </location>
</feature>
<evidence type="ECO:0000313" key="9">
    <source>
        <dbReference type="EMBL" id="ANC78378.1"/>
    </source>
</evidence>
<dbReference type="EMBL" id="CP015378">
    <property type="protein sequence ID" value="ANC78378.1"/>
    <property type="molecule type" value="Genomic_DNA"/>
</dbReference>
<dbReference type="RefSeq" id="WP_066397414.1">
    <property type="nucleotide sequence ID" value="NZ_CP015378.1"/>
</dbReference>
<accession>A0A160IPL2</accession>
<feature type="transmembrane region" description="Helical" evidence="8">
    <location>
        <begin position="103"/>
        <end position="125"/>
    </location>
</feature>
<sequence>MLLAAFWGGIAGSAVLLGCFTALAFRIPKKWTAWIMAFGTGILIGAVSFELLIEAVEQSDLIVTSSGFILGAAIFTGINSFLAKKGGHERKKSGDKKTKGVGMAIFLGTLLDAIPESVLIGASLIDHSKVSWLLVVAIFLSNFPEGLSSSIGLLREGFSRRKILGMWLSVFAISALAAFLGYLLLENASVASLSLIGAFAGGAIMAMVASTMLPEAHEDAGVAAGFITSLGLLCSMLLTHLS</sequence>
<evidence type="ECO:0000256" key="2">
    <source>
        <dbReference type="ARBA" id="ARBA00006939"/>
    </source>
</evidence>
<dbReference type="AlphaFoldDB" id="A0A160IPL2"/>
<evidence type="ECO:0000256" key="1">
    <source>
        <dbReference type="ARBA" id="ARBA00004651"/>
    </source>
</evidence>
<dbReference type="GO" id="GO:0005886">
    <property type="term" value="C:plasma membrane"/>
    <property type="evidence" value="ECO:0007669"/>
    <property type="project" value="UniProtKB-SubCell"/>
</dbReference>
<dbReference type="InterPro" id="IPR003689">
    <property type="entry name" value="ZIP"/>
</dbReference>
<evidence type="ECO:0000256" key="4">
    <source>
        <dbReference type="ARBA" id="ARBA00022692"/>
    </source>
</evidence>
<name>A0A160IPL2_9BACL</name>
<keyword evidence="4 8" id="KW-0812">Transmembrane</keyword>
<keyword evidence="3" id="KW-1003">Cell membrane</keyword>
<keyword evidence="10" id="KW-1185">Reference proteome</keyword>
<proteinExistence type="inferred from homology"/>
<dbReference type="KEGG" id="fpn:ABE65_016860"/>
<evidence type="ECO:0000256" key="8">
    <source>
        <dbReference type="SAM" id="Phobius"/>
    </source>
</evidence>
<dbReference type="GO" id="GO:0005385">
    <property type="term" value="F:zinc ion transmembrane transporter activity"/>
    <property type="evidence" value="ECO:0007669"/>
    <property type="project" value="TreeGrafter"/>
</dbReference>
<dbReference type="Proteomes" id="UP000076623">
    <property type="component" value="Chromosome"/>
</dbReference>
<evidence type="ECO:0000256" key="6">
    <source>
        <dbReference type="ARBA" id="ARBA00022989"/>
    </source>
</evidence>
<dbReference type="Pfam" id="PF02535">
    <property type="entry name" value="Zip"/>
    <property type="match status" value="1"/>
</dbReference>
<feature type="transmembrane region" description="Helical" evidence="8">
    <location>
        <begin position="220"/>
        <end position="241"/>
    </location>
</feature>
<feature type="transmembrane region" description="Helical" evidence="8">
    <location>
        <begin position="191"/>
        <end position="213"/>
    </location>
</feature>
<reference evidence="9 10" key="1">
    <citation type="submission" date="2016-04" db="EMBL/GenBank/DDBJ databases">
        <title>Complete genome sequence of Fictibacillus phosphorivorans G25-29, a strain toxic to nematodes.</title>
        <authorList>
            <person name="Zheng Z."/>
        </authorList>
    </citation>
    <scope>NUCLEOTIDE SEQUENCE [LARGE SCALE GENOMIC DNA]</scope>
    <source>
        <strain evidence="9 10">G25-29</strain>
    </source>
</reference>
<dbReference type="PANTHER" id="PTHR11040">
    <property type="entry name" value="ZINC/IRON TRANSPORTER"/>
    <property type="match status" value="1"/>
</dbReference>
<protein>
    <recommendedName>
        <fullName evidence="11">ZIP family metal transporter</fullName>
    </recommendedName>
</protein>
<keyword evidence="6 8" id="KW-1133">Transmembrane helix</keyword>
<evidence type="ECO:0000256" key="3">
    <source>
        <dbReference type="ARBA" id="ARBA00022475"/>
    </source>
</evidence>
<keyword evidence="7 8" id="KW-0472">Membrane</keyword>
<gene>
    <name evidence="9" type="ORF">ABE65_016860</name>
</gene>
<evidence type="ECO:0000313" key="10">
    <source>
        <dbReference type="Proteomes" id="UP000076623"/>
    </source>
</evidence>
<evidence type="ECO:0000256" key="5">
    <source>
        <dbReference type="ARBA" id="ARBA00022833"/>
    </source>
</evidence>
<feature type="transmembrane region" description="Helical" evidence="8">
    <location>
        <begin position="31"/>
        <end position="49"/>
    </location>
</feature>
<evidence type="ECO:0000256" key="7">
    <source>
        <dbReference type="ARBA" id="ARBA00023136"/>
    </source>
</evidence>
<evidence type="ECO:0008006" key="11">
    <source>
        <dbReference type="Google" id="ProtNLM"/>
    </source>
</evidence>
<feature type="transmembrane region" description="Helical" evidence="8">
    <location>
        <begin position="166"/>
        <end position="185"/>
    </location>
</feature>
<feature type="transmembrane region" description="Helical" evidence="8">
    <location>
        <begin position="61"/>
        <end position="82"/>
    </location>
</feature>
<dbReference type="PANTHER" id="PTHR11040:SF211">
    <property type="entry name" value="ZINC TRANSPORTER ZIP11"/>
    <property type="match status" value="1"/>
</dbReference>
<keyword evidence="5" id="KW-0862">Zinc</keyword>
<comment type="similarity">
    <text evidence="2">Belongs to the ZIP transporter (TC 2.A.5) family.</text>
</comment>
<comment type="subcellular location">
    <subcellularLocation>
        <location evidence="1">Cell membrane</location>
        <topology evidence="1">Multi-pass membrane protein</topology>
    </subcellularLocation>
</comment>